<evidence type="ECO:0000256" key="1">
    <source>
        <dbReference type="SAM" id="SignalP"/>
    </source>
</evidence>
<keyword evidence="2" id="KW-1185">Reference proteome</keyword>
<evidence type="ECO:0000313" key="2">
    <source>
        <dbReference type="Proteomes" id="UP000025227"/>
    </source>
</evidence>
<keyword evidence="1" id="KW-0732">Signal</keyword>
<dbReference type="Proteomes" id="UP000025227">
    <property type="component" value="Unplaced"/>
</dbReference>
<evidence type="ECO:0000313" key="3">
    <source>
        <dbReference type="WBParaSite" id="HCON_00036630-00001"/>
    </source>
</evidence>
<feature type="chain" id="PRO_5029701953" evidence="1">
    <location>
        <begin position="16"/>
        <end position="112"/>
    </location>
</feature>
<dbReference type="OrthoDB" id="5811174at2759"/>
<name>A0A7I4XZY0_HAECO</name>
<protein>
    <submittedName>
        <fullName evidence="3">Secreted protein</fullName>
    </submittedName>
</protein>
<feature type="signal peptide" evidence="1">
    <location>
        <begin position="1"/>
        <end position="15"/>
    </location>
</feature>
<organism evidence="2 3">
    <name type="scientific">Haemonchus contortus</name>
    <name type="common">Barber pole worm</name>
    <dbReference type="NCBI Taxonomy" id="6289"/>
    <lineage>
        <taxon>Eukaryota</taxon>
        <taxon>Metazoa</taxon>
        <taxon>Ecdysozoa</taxon>
        <taxon>Nematoda</taxon>
        <taxon>Chromadorea</taxon>
        <taxon>Rhabditida</taxon>
        <taxon>Rhabditina</taxon>
        <taxon>Rhabditomorpha</taxon>
        <taxon>Strongyloidea</taxon>
        <taxon>Trichostrongylidae</taxon>
        <taxon>Haemonchus</taxon>
    </lineage>
</organism>
<proteinExistence type="predicted"/>
<accession>A0A7I4XZY0</accession>
<sequence length="112" mass="12464">MKLILLLVLFATAHADWWDTFTDTIANGFSNAAIWIKETASPAIRMSFNNAKEKLQDPETHKVVQKWISEKAGDVKEFAEKEVVPELKKVYEAAKAAAESESEGGSVEIPEK</sequence>
<dbReference type="WBParaSite" id="HCON_00036630-00001">
    <property type="protein sequence ID" value="HCON_00036630-00001"/>
    <property type="gene ID" value="HCON_00036630"/>
</dbReference>
<dbReference type="AlphaFoldDB" id="A0A7I4XZY0"/>
<reference evidence="3" key="1">
    <citation type="submission" date="2020-12" db="UniProtKB">
        <authorList>
            <consortium name="WormBaseParasite"/>
        </authorList>
    </citation>
    <scope>IDENTIFICATION</scope>
    <source>
        <strain evidence="3">MHco3</strain>
    </source>
</reference>
<dbReference type="OMA" id="WWDGFTD"/>